<feature type="compositionally biased region" description="Basic residues" evidence="1">
    <location>
        <begin position="362"/>
        <end position="371"/>
    </location>
</feature>
<reference evidence="2" key="1">
    <citation type="journal article" date="2021" name="Proc. Natl. Acad. Sci. U.S.A.">
        <title>A Catalog of Tens of Thousands of Viruses from Human Metagenomes Reveals Hidden Associations with Chronic Diseases.</title>
        <authorList>
            <person name="Tisza M.J."/>
            <person name="Buck C.B."/>
        </authorList>
    </citation>
    <scope>NUCLEOTIDE SEQUENCE</scope>
    <source>
        <strain evidence="2">Ctu2j3</strain>
    </source>
</reference>
<evidence type="ECO:0000256" key="1">
    <source>
        <dbReference type="SAM" id="MobiDB-lite"/>
    </source>
</evidence>
<feature type="compositionally biased region" description="Basic residues" evidence="1">
    <location>
        <begin position="436"/>
        <end position="445"/>
    </location>
</feature>
<organism evidence="2">
    <name type="scientific">Myoviridae sp. ctu2j3</name>
    <dbReference type="NCBI Taxonomy" id="2825197"/>
    <lineage>
        <taxon>Viruses</taxon>
        <taxon>Duplodnaviria</taxon>
        <taxon>Heunggongvirae</taxon>
        <taxon>Uroviricota</taxon>
        <taxon>Caudoviricetes</taxon>
    </lineage>
</organism>
<feature type="compositionally biased region" description="Acidic residues" evidence="1">
    <location>
        <begin position="300"/>
        <end position="323"/>
    </location>
</feature>
<proteinExistence type="predicted"/>
<feature type="compositionally biased region" description="Acidic residues" evidence="1">
    <location>
        <begin position="414"/>
        <end position="432"/>
    </location>
</feature>
<sequence>MARQKGADFDSVNTSSGGKRDKVKIQDRVQLFKFPEKKWVTLRLYGDVHSYATAWVKTKTKDGKSTKFPVDLPSYDPETQQFDSTKYDPWYAHAQHEKDSGVERDDQLIQVGRKFYMNALFRHLQKQQPSTKIKPTSTERETGFKDKDSDTWTPWQVVALSPTLIGKIKELKGLNTVTSKKTGATKTYSVTDPKFGRDIRIFFDGSKAPADQYQVIPADTRSALDEEELSFLRWDTSCLAAEPLSDEETKREFESWAKRNGVKLKKGKAVDADDIDEDEDDEPPKKGKKTPAKGKKKVVEEDEDDEDEDEDGGIDDEDEDDDEPPKKSKGKKKPVEDDEDEDEDDDGLDDEDEDEDDEPPKKSKKQVKSKKKPVDEDDEDEDEDDDLEDEDEDDEPPKSKKKAPAKGKKKPVDEAEDDEDDDLDEDEDDEDEPPKKSKKPVKGKKKPVEDDEDEDEDLDDEDEDEDEPPKKKKAPAKKVAAKKSKKKPVEEDEDEDEDDDLDD</sequence>
<feature type="region of interest" description="Disordered" evidence="1">
    <location>
        <begin position="1"/>
        <end position="21"/>
    </location>
</feature>
<keyword evidence="2" id="KW-0804">Transcription</keyword>
<feature type="compositionally biased region" description="Acidic residues" evidence="1">
    <location>
        <begin position="375"/>
        <end position="395"/>
    </location>
</feature>
<dbReference type="GO" id="GO:0000428">
    <property type="term" value="C:DNA-directed RNA polymerase complex"/>
    <property type="evidence" value="ECO:0007669"/>
    <property type="project" value="UniProtKB-KW"/>
</dbReference>
<feature type="region of interest" description="Disordered" evidence="1">
    <location>
        <begin position="127"/>
        <end position="148"/>
    </location>
</feature>
<dbReference type="EMBL" id="BK016090">
    <property type="protein sequence ID" value="DAF94279.1"/>
    <property type="molecule type" value="Genomic_DNA"/>
</dbReference>
<keyword evidence="2" id="KW-0240">DNA-directed RNA polymerase</keyword>
<name>A0A8S5UI78_9CAUD</name>
<feature type="compositionally biased region" description="Acidic residues" evidence="1">
    <location>
        <begin position="490"/>
        <end position="503"/>
    </location>
</feature>
<feature type="compositionally biased region" description="Acidic residues" evidence="1">
    <location>
        <begin position="336"/>
        <end position="358"/>
    </location>
</feature>
<feature type="compositionally biased region" description="Acidic residues" evidence="1">
    <location>
        <begin position="449"/>
        <end position="467"/>
    </location>
</feature>
<protein>
    <submittedName>
        <fullName evidence="2">DNA-directed RNA polymerase subunit</fullName>
    </submittedName>
</protein>
<dbReference type="EMBL" id="BK016090">
    <property type="protein sequence ID" value="DAF94132.1"/>
    <property type="molecule type" value="Genomic_DNA"/>
</dbReference>
<feature type="compositionally biased region" description="Basic and acidic residues" evidence="1">
    <location>
        <begin position="137"/>
        <end position="148"/>
    </location>
</feature>
<feature type="compositionally biased region" description="Basic residues" evidence="1">
    <location>
        <begin position="286"/>
        <end position="296"/>
    </location>
</feature>
<feature type="compositionally biased region" description="Polar residues" evidence="1">
    <location>
        <begin position="127"/>
        <end position="136"/>
    </location>
</feature>
<feature type="compositionally biased region" description="Basic residues" evidence="1">
    <location>
        <begin position="399"/>
        <end position="409"/>
    </location>
</feature>
<feature type="compositionally biased region" description="Acidic residues" evidence="1">
    <location>
        <begin position="272"/>
        <end position="282"/>
    </location>
</feature>
<feature type="region of interest" description="Disordered" evidence="1">
    <location>
        <begin position="262"/>
        <end position="503"/>
    </location>
</feature>
<accession>A0A8S5UI78</accession>
<evidence type="ECO:0000313" key="2">
    <source>
        <dbReference type="EMBL" id="DAF94132.1"/>
    </source>
</evidence>
<feature type="compositionally biased region" description="Basic residues" evidence="1">
    <location>
        <begin position="470"/>
        <end position="486"/>
    </location>
</feature>